<dbReference type="eggNOG" id="arCOG06566">
    <property type="taxonomic scope" value="Archaea"/>
</dbReference>
<sequence length="539" mass="61439">MSVYVWRNNMMMKLSHNQQFKIGIILYLFLVVYSFLYTYGNSDAFLPQNIVSFLDFVYYGNGFLSTVIGYHSFGAMICLILGISPDSLLTLPISIIPLSAIVCLILYRISKNIILATILMGCLFCSISTSDYNVYWIHTIGMILYFLIIYLIFMDLENKIGENSYKNSIFICLIIVLLSLNYISYNYMAMVFSLIFCFTAVVLIQFIRVKFYNLDIRYIIPKSHILLLMIISGLMIFELNTYYYIFYNAIGTMNEFGISSIDKFLIYAYQFLGVSESASISPLAPYYFTSTYEIAILQILRFTTCALVIIIYGHWLLKIYLSKNKTIDSIDIILITILLGIIIFILTRIILVVNLGALLMLITPSVLIFARVCTLKQDVKLKKIGQVLATIFIILTVVLIAFTFVTNLDEPSKFESYPQISEIGLWSYVYSTQPISSDVYTTGAIGLAIITKNNPIRIGLIRDSYSVFTDDCDILPLLKGNLTPVNKDMVVNWGLPQLSVSNKDWVTLIPWRVYKQEIIYNSNYNIVCSSGVIDYLVPS</sequence>
<keyword evidence="1" id="KW-1133">Transmembrane helix</keyword>
<organism evidence="2 3">
    <name type="scientific">Methanocorpusculum labreanum (strain ATCC 43576 / DSM 4855 / Z)</name>
    <dbReference type="NCBI Taxonomy" id="410358"/>
    <lineage>
        <taxon>Archaea</taxon>
        <taxon>Methanobacteriati</taxon>
        <taxon>Methanobacteriota</taxon>
        <taxon>Stenosarchaea group</taxon>
        <taxon>Methanomicrobia</taxon>
        <taxon>Methanomicrobiales</taxon>
        <taxon>Methanocorpusculaceae</taxon>
        <taxon>Methanocorpusculum</taxon>
    </lineage>
</organism>
<name>A2SRW0_METLZ</name>
<gene>
    <name evidence="2" type="ordered locus">Mlab_0895</name>
</gene>
<feature type="transmembrane region" description="Helical" evidence="1">
    <location>
        <begin position="20"/>
        <end position="40"/>
    </location>
</feature>
<dbReference type="STRING" id="410358.Mlab_0895"/>
<keyword evidence="3" id="KW-1185">Reference proteome</keyword>
<dbReference type="KEGG" id="mla:Mlab_0895"/>
<protein>
    <recommendedName>
        <fullName evidence="4">Glycosyltransferase RgtA/B/C/D-like domain-containing protein</fullName>
    </recommendedName>
</protein>
<feature type="transmembrane region" description="Helical" evidence="1">
    <location>
        <begin position="165"/>
        <end position="183"/>
    </location>
</feature>
<keyword evidence="1" id="KW-0472">Membrane</keyword>
<dbReference type="Proteomes" id="UP000000365">
    <property type="component" value="Chromosome"/>
</dbReference>
<evidence type="ECO:0000313" key="2">
    <source>
        <dbReference type="EMBL" id="ABN07066.1"/>
    </source>
</evidence>
<keyword evidence="1" id="KW-0812">Transmembrane</keyword>
<dbReference type="AlphaFoldDB" id="A2SRW0"/>
<accession>A2SRW0</accession>
<feature type="transmembrane region" description="Helical" evidence="1">
    <location>
        <begin position="329"/>
        <end position="351"/>
    </location>
</feature>
<dbReference type="EMBL" id="CP000559">
    <property type="protein sequence ID" value="ABN07066.1"/>
    <property type="molecule type" value="Genomic_DNA"/>
</dbReference>
<evidence type="ECO:0008006" key="4">
    <source>
        <dbReference type="Google" id="ProtNLM"/>
    </source>
</evidence>
<feature type="transmembrane region" description="Helical" evidence="1">
    <location>
        <begin position="387"/>
        <end position="405"/>
    </location>
</feature>
<feature type="transmembrane region" description="Helical" evidence="1">
    <location>
        <begin position="89"/>
        <end position="107"/>
    </location>
</feature>
<feature type="transmembrane region" description="Helical" evidence="1">
    <location>
        <begin position="225"/>
        <end position="245"/>
    </location>
</feature>
<dbReference type="HOGENOM" id="CLU_504921_0_0_2"/>
<feature type="transmembrane region" description="Helical" evidence="1">
    <location>
        <begin position="357"/>
        <end position="375"/>
    </location>
</feature>
<feature type="transmembrane region" description="Helical" evidence="1">
    <location>
        <begin position="135"/>
        <end position="153"/>
    </location>
</feature>
<evidence type="ECO:0000313" key="3">
    <source>
        <dbReference type="Proteomes" id="UP000000365"/>
    </source>
</evidence>
<feature type="transmembrane region" description="Helical" evidence="1">
    <location>
        <begin position="189"/>
        <end position="213"/>
    </location>
</feature>
<reference evidence="2 3" key="1">
    <citation type="journal article" date="2009" name="Stand. Genomic Sci.">
        <title>Complete genome sequence of Methanocorpusculum labreanum type strain Z.</title>
        <authorList>
            <person name="Anderson I.J."/>
            <person name="Sieprawska-Lupa M."/>
            <person name="Goltsman E."/>
            <person name="Lapidus A."/>
            <person name="Copeland A."/>
            <person name="Glavina Del Rio T."/>
            <person name="Tice H."/>
            <person name="Dalin E."/>
            <person name="Barry K."/>
            <person name="Pitluck S."/>
            <person name="Hauser L."/>
            <person name="Land M."/>
            <person name="Lucas S."/>
            <person name="Richardson P."/>
            <person name="Whitman W.B."/>
            <person name="Kyrpides N.C."/>
        </authorList>
    </citation>
    <scope>NUCLEOTIDE SEQUENCE [LARGE SCALE GENOMIC DNA]</scope>
    <source>
        <strain evidence="3">ATCC 43576 / DSM 4855 / Z</strain>
    </source>
</reference>
<feature type="transmembrane region" description="Helical" evidence="1">
    <location>
        <begin position="61"/>
        <end position="83"/>
    </location>
</feature>
<proteinExistence type="predicted"/>
<evidence type="ECO:0000256" key="1">
    <source>
        <dbReference type="SAM" id="Phobius"/>
    </source>
</evidence>
<feature type="transmembrane region" description="Helical" evidence="1">
    <location>
        <begin position="295"/>
        <end position="317"/>
    </location>
</feature>